<dbReference type="InterPro" id="IPR006091">
    <property type="entry name" value="Acyl-CoA_Oxase/DH_mid-dom"/>
</dbReference>
<dbReference type="FunFam" id="1.20.140.10:FF:000004">
    <property type="entry name" value="Acyl-CoA dehydrogenase FadE25"/>
    <property type="match status" value="1"/>
</dbReference>
<gene>
    <name evidence="9" type="ORF">METZ01_LOCUS33545</name>
</gene>
<keyword evidence="3" id="KW-0285">Flavoprotein</keyword>
<evidence type="ECO:0000256" key="1">
    <source>
        <dbReference type="ARBA" id="ARBA00001974"/>
    </source>
</evidence>
<dbReference type="InterPro" id="IPR009100">
    <property type="entry name" value="AcylCoA_DH/oxidase_NM_dom_sf"/>
</dbReference>
<dbReference type="InterPro" id="IPR013786">
    <property type="entry name" value="AcylCoA_DH/ox_N"/>
</dbReference>
<dbReference type="Gene3D" id="1.20.140.10">
    <property type="entry name" value="Butyryl-CoA Dehydrogenase, subunit A, domain 3"/>
    <property type="match status" value="1"/>
</dbReference>
<dbReference type="SUPFAM" id="SSF56645">
    <property type="entry name" value="Acyl-CoA dehydrogenase NM domain-like"/>
    <property type="match status" value="1"/>
</dbReference>
<feature type="domain" description="Acyl-CoA dehydrogenase/oxidase C-terminal" evidence="6">
    <location>
        <begin position="230"/>
        <end position="379"/>
    </location>
</feature>
<feature type="domain" description="Acyl-CoA dehydrogenase/oxidase N-terminal" evidence="8">
    <location>
        <begin position="9"/>
        <end position="115"/>
    </location>
</feature>
<accession>A0A381QMV8</accession>
<dbReference type="Pfam" id="PF02770">
    <property type="entry name" value="Acyl-CoA_dh_M"/>
    <property type="match status" value="1"/>
</dbReference>
<dbReference type="Gene3D" id="2.40.110.10">
    <property type="entry name" value="Butyryl-CoA Dehydrogenase, subunit A, domain 2"/>
    <property type="match status" value="1"/>
</dbReference>
<dbReference type="InterPro" id="IPR037069">
    <property type="entry name" value="AcylCoA_DH/ox_N_sf"/>
</dbReference>
<comment type="similarity">
    <text evidence="2">Belongs to the acyl-CoA dehydrogenase family.</text>
</comment>
<proteinExistence type="inferred from homology"/>
<dbReference type="Gene3D" id="1.10.540.10">
    <property type="entry name" value="Acyl-CoA dehydrogenase/oxidase, N-terminal domain"/>
    <property type="match status" value="1"/>
</dbReference>
<dbReference type="AlphaFoldDB" id="A0A381QMV8"/>
<evidence type="ECO:0000256" key="2">
    <source>
        <dbReference type="ARBA" id="ARBA00009347"/>
    </source>
</evidence>
<dbReference type="InterPro" id="IPR046373">
    <property type="entry name" value="Acyl-CoA_Oxase/DH_mid-dom_sf"/>
</dbReference>
<dbReference type="PANTHER" id="PTHR43884">
    <property type="entry name" value="ACYL-COA DEHYDROGENASE"/>
    <property type="match status" value="1"/>
</dbReference>
<evidence type="ECO:0000313" key="9">
    <source>
        <dbReference type="EMBL" id="SUZ80691.1"/>
    </source>
</evidence>
<dbReference type="GO" id="GO:0050660">
    <property type="term" value="F:flavin adenine dinucleotide binding"/>
    <property type="evidence" value="ECO:0007669"/>
    <property type="project" value="InterPro"/>
</dbReference>
<keyword evidence="4" id="KW-0274">FAD</keyword>
<keyword evidence="5" id="KW-0560">Oxidoreductase</keyword>
<evidence type="ECO:0000256" key="3">
    <source>
        <dbReference type="ARBA" id="ARBA00022630"/>
    </source>
</evidence>
<name>A0A381QMV8_9ZZZZ</name>
<evidence type="ECO:0000256" key="4">
    <source>
        <dbReference type="ARBA" id="ARBA00022827"/>
    </source>
</evidence>
<dbReference type="GO" id="GO:0003995">
    <property type="term" value="F:acyl-CoA dehydrogenase activity"/>
    <property type="evidence" value="ECO:0007669"/>
    <property type="project" value="TreeGrafter"/>
</dbReference>
<evidence type="ECO:0000259" key="6">
    <source>
        <dbReference type="Pfam" id="PF00441"/>
    </source>
</evidence>
<dbReference type="FunFam" id="1.10.540.10:FF:000002">
    <property type="entry name" value="Acyl-CoA dehydrogenase FadE19"/>
    <property type="match status" value="1"/>
</dbReference>
<dbReference type="Pfam" id="PF02771">
    <property type="entry name" value="Acyl-CoA_dh_N"/>
    <property type="match status" value="1"/>
</dbReference>
<dbReference type="EMBL" id="UINC01001438">
    <property type="protein sequence ID" value="SUZ80691.1"/>
    <property type="molecule type" value="Genomic_DNA"/>
</dbReference>
<organism evidence="9">
    <name type="scientific">marine metagenome</name>
    <dbReference type="NCBI Taxonomy" id="408172"/>
    <lineage>
        <taxon>unclassified sequences</taxon>
        <taxon>metagenomes</taxon>
        <taxon>ecological metagenomes</taxon>
    </lineage>
</organism>
<protein>
    <recommendedName>
        <fullName evidence="10">Acyl-CoA dehydrogenase</fullName>
    </recommendedName>
</protein>
<dbReference type="InterPro" id="IPR009075">
    <property type="entry name" value="AcylCo_DH/oxidase_C"/>
</dbReference>
<dbReference type="PIRSF" id="PIRSF016578">
    <property type="entry name" value="HsaA"/>
    <property type="match status" value="1"/>
</dbReference>
<dbReference type="Pfam" id="PF00441">
    <property type="entry name" value="Acyl-CoA_dh_1"/>
    <property type="match status" value="1"/>
</dbReference>
<comment type="cofactor">
    <cofactor evidence="1">
        <name>FAD</name>
        <dbReference type="ChEBI" id="CHEBI:57692"/>
    </cofactor>
</comment>
<sequence length="385" mass="42685">MATDQALADEIVDTIRSWVDREVMPNAAEFEHSDTFPQAMFDQMCDFGLFGSTIPEEYGGLGLDITTYARIIEEISRGFMSLAGILNTHKIGATMIGRFGTEEQRQRFLPRMCDGSFRAAFSLSEPDAGSDTGAIRCRAERDGDEWVVNGTKFWVTNGQRSSLVMLMARTPDDRITCFLVEKEPGGSFEGITVSKNIEKLGYKGLETVEMSYVDHRVPHANVLGGDDGMGHGRQYALSALELGRINVAARSVGVAQAAFDAAMRYAQQRETFGRPIYEHQAIQFKLADMATKLQAARLMTYDAARRADAGQRVDMEAGMAKLFASEAAFEIATEALRIHGGNGYTTEFPVERYFRDTPLMIIGEGTSEIQKMVIARKLLERYPAE</sequence>
<dbReference type="PANTHER" id="PTHR43884:SF12">
    <property type="entry name" value="ISOVALERYL-COA DEHYDROGENASE, MITOCHONDRIAL-RELATED"/>
    <property type="match status" value="1"/>
</dbReference>
<evidence type="ECO:0000256" key="5">
    <source>
        <dbReference type="ARBA" id="ARBA00023002"/>
    </source>
</evidence>
<evidence type="ECO:0000259" key="7">
    <source>
        <dbReference type="Pfam" id="PF02770"/>
    </source>
</evidence>
<evidence type="ECO:0000259" key="8">
    <source>
        <dbReference type="Pfam" id="PF02771"/>
    </source>
</evidence>
<evidence type="ECO:0008006" key="10">
    <source>
        <dbReference type="Google" id="ProtNLM"/>
    </source>
</evidence>
<reference evidence="9" key="1">
    <citation type="submission" date="2018-05" db="EMBL/GenBank/DDBJ databases">
        <authorList>
            <person name="Lanie J.A."/>
            <person name="Ng W.-L."/>
            <person name="Kazmierczak K.M."/>
            <person name="Andrzejewski T.M."/>
            <person name="Davidsen T.M."/>
            <person name="Wayne K.J."/>
            <person name="Tettelin H."/>
            <person name="Glass J.I."/>
            <person name="Rusch D."/>
            <person name="Podicherti R."/>
            <person name="Tsui H.-C.T."/>
            <person name="Winkler M.E."/>
        </authorList>
    </citation>
    <scope>NUCLEOTIDE SEQUENCE</scope>
</reference>
<feature type="domain" description="Acyl-CoA oxidase/dehydrogenase middle" evidence="7">
    <location>
        <begin position="120"/>
        <end position="212"/>
    </location>
</feature>
<dbReference type="InterPro" id="IPR036250">
    <property type="entry name" value="AcylCo_DH-like_C"/>
</dbReference>
<dbReference type="SUPFAM" id="SSF47203">
    <property type="entry name" value="Acyl-CoA dehydrogenase C-terminal domain-like"/>
    <property type="match status" value="1"/>
</dbReference>